<dbReference type="Pfam" id="PF02779">
    <property type="entry name" value="Transket_pyr"/>
    <property type="match status" value="1"/>
</dbReference>
<keyword evidence="3" id="KW-0786">Thiamine pyrophosphate</keyword>
<dbReference type="InterPro" id="IPR051157">
    <property type="entry name" value="PDH/Transketolase"/>
</dbReference>
<dbReference type="PANTHER" id="PTHR43825">
    <property type="entry name" value="PYRUVATE DEHYDROGENASE E1 COMPONENT"/>
    <property type="match status" value="1"/>
</dbReference>
<dbReference type="InterPro" id="IPR033248">
    <property type="entry name" value="Transketolase_C"/>
</dbReference>
<organism evidence="5 6">
    <name type="scientific">Cytobacillus firmus</name>
    <name type="common">Bacillus firmus</name>
    <dbReference type="NCBI Taxonomy" id="1399"/>
    <lineage>
        <taxon>Bacteria</taxon>
        <taxon>Bacillati</taxon>
        <taxon>Bacillota</taxon>
        <taxon>Bacilli</taxon>
        <taxon>Bacillales</taxon>
        <taxon>Bacillaceae</taxon>
        <taxon>Cytobacillus</taxon>
    </lineage>
</organism>
<dbReference type="CDD" id="cd07033">
    <property type="entry name" value="TPP_PYR_DXS_TK_like"/>
    <property type="match status" value="1"/>
</dbReference>
<dbReference type="SUPFAM" id="SSF52518">
    <property type="entry name" value="Thiamin diphosphate-binding fold (THDP-binding)"/>
    <property type="match status" value="1"/>
</dbReference>
<comment type="caution">
    <text evidence="5">The sequence shown here is derived from an EMBL/GenBank/DDBJ whole genome shotgun (WGS) entry which is preliminary data.</text>
</comment>
<dbReference type="InterPro" id="IPR009014">
    <property type="entry name" value="Transketo_C/PFOR_II"/>
</dbReference>
<comment type="similarity">
    <text evidence="2">Belongs to the transketolase family.</text>
</comment>
<dbReference type="RefSeq" id="WP_113882213.1">
    <property type="nucleotide sequence ID" value="NZ_QNSF01000004.1"/>
</dbReference>
<reference evidence="5 6" key="1">
    <citation type="submission" date="2018-06" db="EMBL/GenBank/DDBJ databases">
        <title>Freshwater and sediment microbial communities from various areas in North America, analyzing microbe dynamics in response to fracking.</title>
        <authorList>
            <person name="Lamendella R."/>
        </authorList>
    </citation>
    <scope>NUCLEOTIDE SEQUENCE [LARGE SCALE GENOMIC DNA]</scope>
    <source>
        <strain evidence="5 6">14_TX</strain>
    </source>
</reference>
<dbReference type="EMBL" id="QNSF01000004">
    <property type="protein sequence ID" value="RBP94425.1"/>
    <property type="molecule type" value="Genomic_DNA"/>
</dbReference>
<dbReference type="InterPro" id="IPR005475">
    <property type="entry name" value="Transketolase-like_Pyr-bd"/>
</dbReference>
<comment type="cofactor">
    <cofactor evidence="1">
        <name>thiamine diphosphate</name>
        <dbReference type="ChEBI" id="CHEBI:58937"/>
    </cofactor>
</comment>
<gene>
    <name evidence="5" type="ORF">DFO70_10464</name>
</gene>
<feature type="domain" description="Transketolase-like pyrimidine-binding" evidence="4">
    <location>
        <begin position="10"/>
        <end position="175"/>
    </location>
</feature>
<evidence type="ECO:0000313" key="6">
    <source>
        <dbReference type="Proteomes" id="UP000252731"/>
    </source>
</evidence>
<dbReference type="SMART" id="SM00861">
    <property type="entry name" value="Transket_pyr"/>
    <property type="match status" value="1"/>
</dbReference>
<dbReference type="AlphaFoldDB" id="A0A366JY20"/>
<dbReference type="SUPFAM" id="SSF52922">
    <property type="entry name" value="TK C-terminal domain-like"/>
    <property type="match status" value="1"/>
</dbReference>
<dbReference type="Proteomes" id="UP000252731">
    <property type="component" value="Unassembled WGS sequence"/>
</dbReference>
<evidence type="ECO:0000256" key="1">
    <source>
        <dbReference type="ARBA" id="ARBA00001964"/>
    </source>
</evidence>
<dbReference type="Gene3D" id="3.40.50.920">
    <property type="match status" value="1"/>
</dbReference>
<evidence type="ECO:0000256" key="3">
    <source>
        <dbReference type="ARBA" id="ARBA00023052"/>
    </source>
</evidence>
<dbReference type="Pfam" id="PF02780">
    <property type="entry name" value="Transketolase_C"/>
    <property type="match status" value="1"/>
</dbReference>
<accession>A0A366JY20</accession>
<dbReference type="OrthoDB" id="9803371at2"/>
<proteinExistence type="inferred from homology"/>
<dbReference type="PANTHER" id="PTHR43825:SF1">
    <property type="entry name" value="TRANSKETOLASE-LIKE PYRIMIDINE-BINDING DOMAIN-CONTAINING PROTEIN"/>
    <property type="match status" value="1"/>
</dbReference>
<protein>
    <submittedName>
        <fullName evidence="5">Transketolase</fullName>
    </submittedName>
</protein>
<name>A0A366JY20_CYTFI</name>
<sequence length="321" mass="34724">MKSLLSKDQVSMRDVFGETLLKLSLESDKVYAIDGDLANSTKIDAVAKGNPSRFLQMGIAEQNMMSVAAGLAATGLQPWAATFAAFLSKRAIDQIQVQIAQPKLDVKMIGAYSGLLTGVTGKTHQSLEDIAIFRSLANMVVLAPADSTEVGRMMEFAHKYEGPVYMRLARDPYPIIFNEDYHFEFGKAVHLKEGTDITIISTGTQTSRSLAAAEQLEADGISVAVIHMPTIKPLDKEAIVKAAENTGVIVTAEEHSIYGGLGSAVAEVLVEEKPVPMLRVGVKDLNSESAKNDDLLEKYEISSGHIVKRVKEALTKKNSSI</sequence>
<evidence type="ECO:0000313" key="5">
    <source>
        <dbReference type="EMBL" id="RBP94425.1"/>
    </source>
</evidence>
<evidence type="ECO:0000259" key="4">
    <source>
        <dbReference type="SMART" id="SM00861"/>
    </source>
</evidence>
<dbReference type="FunFam" id="3.40.50.970:FF:000129">
    <property type="entry name" value="Transketolase"/>
    <property type="match status" value="1"/>
</dbReference>
<evidence type="ECO:0000256" key="2">
    <source>
        <dbReference type="ARBA" id="ARBA00007131"/>
    </source>
</evidence>
<dbReference type="InterPro" id="IPR029061">
    <property type="entry name" value="THDP-binding"/>
</dbReference>
<keyword evidence="6" id="KW-1185">Reference proteome</keyword>
<dbReference type="Gene3D" id="3.40.50.970">
    <property type="match status" value="1"/>
</dbReference>